<gene>
    <name evidence="7" type="ORF">J8273_1742</name>
</gene>
<protein>
    <recommendedName>
        <fullName evidence="6">eIF3a PCI domain-containing protein</fullName>
    </recommendedName>
</protein>
<dbReference type="PANTHER" id="PTHR14005">
    <property type="entry name" value="EUKARYOTIC TRANSLATION INITIATION FACTOR 3, THETA SUBUNIT"/>
    <property type="match status" value="1"/>
</dbReference>
<keyword evidence="1" id="KW-0963">Cytoplasm</keyword>
<comment type="caution">
    <text evidence="7">The sequence shown here is derived from an EMBL/GenBank/DDBJ whole genome shotgun (WGS) entry which is preliminary data.</text>
</comment>
<dbReference type="EMBL" id="JAHDYR010000005">
    <property type="protein sequence ID" value="KAG9396724.1"/>
    <property type="molecule type" value="Genomic_DNA"/>
</dbReference>
<dbReference type="GO" id="GO:0003743">
    <property type="term" value="F:translation initiation factor activity"/>
    <property type="evidence" value="ECO:0007669"/>
    <property type="project" value="UniProtKB-KW"/>
</dbReference>
<dbReference type="Proteomes" id="UP000717585">
    <property type="component" value="Unassembled WGS sequence"/>
</dbReference>
<dbReference type="GO" id="GO:0043614">
    <property type="term" value="C:multi-eIF complex"/>
    <property type="evidence" value="ECO:0007669"/>
    <property type="project" value="TreeGrafter"/>
</dbReference>
<evidence type="ECO:0000256" key="1">
    <source>
        <dbReference type="ARBA" id="ARBA00022490"/>
    </source>
</evidence>
<feature type="region of interest" description="Disordered" evidence="5">
    <location>
        <begin position="515"/>
        <end position="541"/>
    </location>
</feature>
<accession>A0A8J6B905</accession>
<keyword evidence="3" id="KW-0648">Protein biosynthesis</keyword>
<evidence type="ECO:0000259" key="6">
    <source>
        <dbReference type="Pfam" id="PF22591"/>
    </source>
</evidence>
<feature type="region of interest" description="Disordered" evidence="5">
    <location>
        <begin position="816"/>
        <end position="914"/>
    </location>
</feature>
<keyword evidence="4" id="KW-0175">Coiled coil</keyword>
<keyword evidence="2" id="KW-0396">Initiation factor</keyword>
<dbReference type="InterPro" id="IPR027512">
    <property type="entry name" value="EIF3A"/>
</dbReference>
<sequence>MQLHAQSTLRRAEDYISNEEYLSAINVMADALAITRRNRNQTPSWFAEFQDIAKLYVQACVTLRSTEHLRNCLSLYKNLVTATGVPPSHFSDVLSHLMEVTRSELKYDEITHGSTSEEDEQKLSHMWLTYRTVLDALKYNAKFEDIFCDFVLRACKFITTHKRPSDMMSLFSMLGGLVASMRKYAQQKAESTLHLPSTQIIHIRTRIAFAEAAATLGYWQHARRTLEDARWILQFVYRPQQEILSDLLFMYGRVLYHLGDFLLAGAAMLHLVDIARGLPNLGDERATQVSDYLLVAAAVAIERPVPLSATFIDAARRNAQWRALVPARAEPVTPAMLRAAVTALPVHLHATEQPLAMYTAASGTRTGPARSAAMLAIAQHSECPETLKAAIQSQAVVALAAVGSVSLEQATACLGASNDIEAERMVVQAVSEGLVSAKIDHRAERVVFTRSPVSVVAAADRAHRLTAPGPAASLLAELKDANQRNIHRLELIEETKMERERLAKEEENRIIAEEEKRREEAEKREKERLQAERDRREAEKEREMRLKMELNKAEIRLEEIGRTNLPAKRHLLKMDLAKDAEGAPEKVIPILEAAFLAYQKKQNLKLKQKNVTEHRKLWYTIRSDRVVETKRRLAIREKEQTEGKSIYDARIEEIVAAEKAKWEARLQRKDAVRPLLAPSAEFFAKVMADRKGRVQDTLDEQRQRLEELKPAEIERQIEKLRNKRREELKQQLIQEEEDRKAAEQALIEEEAAKKKADEERRKEELKRLESYRTMPKYKLKKTYQAGELPEQFIKQRLDDLKTVLTLEDRMKYGVTDAPASSYQPHSSGGMANAYRPSAGPDHAVAPATGTAWGVNRPSFGAGDRRPVDRPSFGGGRPSYGGDRSAGAGMYKPPSRGGLSGGYKPSAASGEEKKE</sequence>
<dbReference type="GO" id="GO:0003729">
    <property type="term" value="F:mRNA binding"/>
    <property type="evidence" value="ECO:0007669"/>
    <property type="project" value="TreeGrafter"/>
</dbReference>
<evidence type="ECO:0000256" key="4">
    <source>
        <dbReference type="SAM" id="Coils"/>
    </source>
</evidence>
<evidence type="ECO:0000256" key="2">
    <source>
        <dbReference type="ARBA" id="ARBA00022540"/>
    </source>
</evidence>
<dbReference type="GO" id="GO:0071540">
    <property type="term" value="C:eukaryotic translation initiation factor 3 complex, eIF3e"/>
    <property type="evidence" value="ECO:0007669"/>
    <property type="project" value="TreeGrafter"/>
</dbReference>
<dbReference type="GO" id="GO:0002188">
    <property type="term" value="P:translation reinitiation"/>
    <property type="evidence" value="ECO:0007669"/>
    <property type="project" value="TreeGrafter"/>
</dbReference>
<dbReference type="PANTHER" id="PTHR14005:SF0">
    <property type="entry name" value="EUKARYOTIC TRANSLATION INITIATION FACTOR 3 SUBUNIT A"/>
    <property type="match status" value="1"/>
</dbReference>
<dbReference type="GO" id="GO:0001732">
    <property type="term" value="P:formation of cytoplasmic translation initiation complex"/>
    <property type="evidence" value="ECO:0007669"/>
    <property type="project" value="TreeGrafter"/>
</dbReference>
<keyword evidence="8" id="KW-1185">Reference proteome</keyword>
<organism evidence="7 8">
    <name type="scientific">Carpediemonas membranifera</name>
    <dbReference type="NCBI Taxonomy" id="201153"/>
    <lineage>
        <taxon>Eukaryota</taxon>
        <taxon>Metamonada</taxon>
        <taxon>Carpediemonas-like organisms</taxon>
        <taxon>Carpediemonas</taxon>
    </lineage>
</organism>
<dbReference type="OrthoDB" id="18884at2759"/>
<evidence type="ECO:0000256" key="3">
    <source>
        <dbReference type="ARBA" id="ARBA00022917"/>
    </source>
</evidence>
<dbReference type="GO" id="GO:0071541">
    <property type="term" value="C:eukaryotic translation initiation factor 3 complex, eIF3m"/>
    <property type="evidence" value="ECO:0007669"/>
    <property type="project" value="TreeGrafter"/>
</dbReference>
<dbReference type="AlphaFoldDB" id="A0A8J6B905"/>
<evidence type="ECO:0000313" key="7">
    <source>
        <dbReference type="EMBL" id="KAG9396724.1"/>
    </source>
</evidence>
<evidence type="ECO:0000256" key="5">
    <source>
        <dbReference type="SAM" id="MobiDB-lite"/>
    </source>
</evidence>
<reference evidence="7" key="1">
    <citation type="submission" date="2021-05" db="EMBL/GenBank/DDBJ databases">
        <title>A free-living protist that lacks canonical eukaryotic 1 DNA replication and segregation systems.</title>
        <authorList>
            <person name="Salas-Leiva D.E."/>
            <person name="Tromer E.C."/>
            <person name="Curtis B.A."/>
            <person name="Jerlstrom-Hultqvist J."/>
            <person name="Kolisko M."/>
            <person name="Yi Z."/>
            <person name="Salas-Leiva J.S."/>
            <person name="Gallot-Lavallee L."/>
            <person name="Kops G.J.P.L."/>
            <person name="Archibald J.M."/>
            <person name="Simpson A.G.B."/>
            <person name="Roger A.J."/>
        </authorList>
    </citation>
    <scope>NUCLEOTIDE SEQUENCE</scope>
    <source>
        <strain evidence="7">BICM</strain>
    </source>
</reference>
<feature type="domain" description="eIF3a PCI" evidence="6">
    <location>
        <begin position="8"/>
        <end position="121"/>
    </location>
</feature>
<feature type="domain" description="eIF3a PCI" evidence="6">
    <location>
        <begin position="124"/>
        <end position="353"/>
    </location>
</feature>
<evidence type="ECO:0000313" key="8">
    <source>
        <dbReference type="Proteomes" id="UP000717585"/>
    </source>
</evidence>
<dbReference type="InterPro" id="IPR054711">
    <property type="entry name" value="eIF3a_PCI_TPR-like"/>
</dbReference>
<name>A0A8J6B905_9EUKA</name>
<dbReference type="Pfam" id="PF22591">
    <property type="entry name" value="eIF3a_PCI_TPR-like"/>
    <property type="match status" value="2"/>
</dbReference>
<proteinExistence type="predicted"/>
<feature type="coiled-coil region" evidence="4">
    <location>
        <begin position="717"/>
        <end position="768"/>
    </location>
</feature>